<feature type="transmembrane region" description="Helical" evidence="9">
    <location>
        <begin position="163"/>
        <end position="182"/>
    </location>
</feature>
<keyword evidence="11" id="KW-1185">Reference proteome</keyword>
<evidence type="ECO:0000313" key="10">
    <source>
        <dbReference type="EMBL" id="GIJ46553.1"/>
    </source>
</evidence>
<comment type="similarity">
    <text evidence="2 7">Belongs to the sodium:solute symporter (SSF) (TC 2.A.21) family.</text>
</comment>
<dbReference type="InterPro" id="IPR001734">
    <property type="entry name" value="Na/solute_symporter"/>
</dbReference>
<dbReference type="PANTHER" id="PTHR48086">
    <property type="entry name" value="SODIUM/PROLINE SYMPORTER-RELATED"/>
    <property type="match status" value="1"/>
</dbReference>
<evidence type="ECO:0000256" key="3">
    <source>
        <dbReference type="ARBA" id="ARBA00022448"/>
    </source>
</evidence>
<feature type="compositionally biased region" description="Polar residues" evidence="8">
    <location>
        <begin position="549"/>
        <end position="559"/>
    </location>
</feature>
<proteinExistence type="inferred from homology"/>
<feature type="transmembrane region" description="Helical" evidence="9">
    <location>
        <begin position="76"/>
        <end position="100"/>
    </location>
</feature>
<dbReference type="Proteomes" id="UP000619260">
    <property type="component" value="Unassembled WGS sequence"/>
</dbReference>
<feature type="transmembrane region" description="Helical" evidence="9">
    <location>
        <begin position="194"/>
        <end position="210"/>
    </location>
</feature>
<keyword evidence="5 9" id="KW-1133">Transmembrane helix</keyword>
<evidence type="ECO:0000256" key="4">
    <source>
        <dbReference type="ARBA" id="ARBA00022692"/>
    </source>
</evidence>
<evidence type="ECO:0000256" key="7">
    <source>
        <dbReference type="RuleBase" id="RU362091"/>
    </source>
</evidence>
<feature type="transmembrane region" description="Helical" evidence="9">
    <location>
        <begin position="375"/>
        <end position="394"/>
    </location>
</feature>
<dbReference type="Pfam" id="PF00474">
    <property type="entry name" value="SSF"/>
    <property type="match status" value="1"/>
</dbReference>
<keyword evidence="4 9" id="KW-0812">Transmembrane</keyword>
<evidence type="ECO:0000313" key="11">
    <source>
        <dbReference type="Proteomes" id="UP000619260"/>
    </source>
</evidence>
<evidence type="ECO:0000256" key="9">
    <source>
        <dbReference type="SAM" id="Phobius"/>
    </source>
</evidence>
<feature type="transmembrane region" description="Helical" evidence="9">
    <location>
        <begin position="481"/>
        <end position="504"/>
    </location>
</feature>
<gene>
    <name evidence="10" type="ORF">Val02_34390</name>
</gene>
<dbReference type="EMBL" id="BOPF01000010">
    <property type="protein sequence ID" value="GIJ46553.1"/>
    <property type="molecule type" value="Genomic_DNA"/>
</dbReference>
<evidence type="ECO:0000256" key="6">
    <source>
        <dbReference type="ARBA" id="ARBA00023136"/>
    </source>
</evidence>
<dbReference type="PANTHER" id="PTHR48086:SF8">
    <property type="entry name" value="MONOCARBOXYLIC ACID PERMEASE"/>
    <property type="match status" value="1"/>
</dbReference>
<evidence type="ECO:0000256" key="2">
    <source>
        <dbReference type="ARBA" id="ARBA00006434"/>
    </source>
</evidence>
<dbReference type="CDD" id="cd10322">
    <property type="entry name" value="SLC5sbd"/>
    <property type="match status" value="1"/>
</dbReference>
<protein>
    <submittedName>
        <fullName evidence="10">Solute:Na+ symporter, SSS family protein</fullName>
    </submittedName>
</protein>
<feature type="transmembrane region" description="Helical" evidence="9">
    <location>
        <begin position="128"/>
        <end position="151"/>
    </location>
</feature>
<dbReference type="InterPro" id="IPR038377">
    <property type="entry name" value="Na/Glc_symporter_sf"/>
</dbReference>
<dbReference type="GO" id="GO:0022857">
    <property type="term" value="F:transmembrane transporter activity"/>
    <property type="evidence" value="ECO:0007669"/>
    <property type="project" value="InterPro"/>
</dbReference>
<dbReference type="InterPro" id="IPR050277">
    <property type="entry name" value="Sodium:Solute_Symporter"/>
</dbReference>
<keyword evidence="3" id="KW-0813">Transport</keyword>
<evidence type="ECO:0000256" key="8">
    <source>
        <dbReference type="SAM" id="MobiDB-lite"/>
    </source>
</evidence>
<accession>A0A8J3YMP2</accession>
<feature type="region of interest" description="Disordered" evidence="8">
    <location>
        <begin position="538"/>
        <end position="559"/>
    </location>
</feature>
<dbReference type="Gene3D" id="1.20.1730.10">
    <property type="entry name" value="Sodium/glucose cotransporter"/>
    <property type="match status" value="1"/>
</dbReference>
<reference evidence="10" key="1">
    <citation type="submission" date="2021-01" db="EMBL/GenBank/DDBJ databases">
        <title>Whole genome shotgun sequence of Virgisporangium aliadipatigenens NBRC 105644.</title>
        <authorList>
            <person name="Komaki H."/>
            <person name="Tamura T."/>
        </authorList>
    </citation>
    <scope>NUCLEOTIDE SEQUENCE</scope>
    <source>
        <strain evidence="10">NBRC 105644</strain>
    </source>
</reference>
<name>A0A8J3YMP2_9ACTN</name>
<feature type="transmembrane region" description="Helical" evidence="9">
    <location>
        <begin position="400"/>
        <end position="422"/>
    </location>
</feature>
<comment type="subcellular location">
    <subcellularLocation>
        <location evidence="1">Membrane</location>
        <topology evidence="1">Multi-pass membrane protein</topology>
    </subcellularLocation>
</comment>
<feature type="transmembrane region" description="Helical" evidence="9">
    <location>
        <begin position="12"/>
        <end position="29"/>
    </location>
</feature>
<feature type="transmembrane region" description="Helical" evidence="9">
    <location>
        <begin position="279"/>
        <end position="301"/>
    </location>
</feature>
<evidence type="ECO:0000256" key="5">
    <source>
        <dbReference type="ARBA" id="ARBA00022989"/>
    </source>
</evidence>
<dbReference type="GO" id="GO:0005886">
    <property type="term" value="C:plasma membrane"/>
    <property type="evidence" value="ECO:0007669"/>
    <property type="project" value="TreeGrafter"/>
</dbReference>
<dbReference type="AlphaFoldDB" id="A0A8J3YMP2"/>
<feature type="transmembrane region" description="Helical" evidence="9">
    <location>
        <begin position="50"/>
        <end position="70"/>
    </location>
</feature>
<evidence type="ECO:0000256" key="1">
    <source>
        <dbReference type="ARBA" id="ARBA00004141"/>
    </source>
</evidence>
<comment type="caution">
    <text evidence="10">The sequence shown here is derived from an EMBL/GenBank/DDBJ whole genome shotgun (WGS) entry which is preliminary data.</text>
</comment>
<feature type="transmembrane region" description="Helical" evidence="9">
    <location>
        <begin position="326"/>
        <end position="354"/>
    </location>
</feature>
<organism evidence="10 11">
    <name type="scientific">Virgisporangium aliadipatigenens</name>
    <dbReference type="NCBI Taxonomy" id="741659"/>
    <lineage>
        <taxon>Bacteria</taxon>
        <taxon>Bacillati</taxon>
        <taxon>Actinomycetota</taxon>
        <taxon>Actinomycetes</taxon>
        <taxon>Micromonosporales</taxon>
        <taxon>Micromonosporaceae</taxon>
        <taxon>Virgisporangium</taxon>
    </lineage>
</organism>
<feature type="transmembrane region" description="Helical" evidence="9">
    <location>
        <begin position="429"/>
        <end position="447"/>
    </location>
</feature>
<sequence length="559" mass="59929">MVVPAQHSTEFWIFMATFVGIAVTGLLAARWRPAQNVHTLEEWGLGGRAFGNWVTFFLLSGDVFTAYTFVALPTLVFGLGGIGFGMTYFAIAFPMVFVLLARFWSVSHVHGFVTPAEFVRARFGSRSLAAGIAITGIVATMPYIALQLVAIEAVFTVMGLPRGLPLTIAFAVLALFTFVSGLRAPALISIVKDALVVWTVLTVLLIVFTRDGGWATVTKAADTRFNASPNPIDGLFLLPDNYLQYVTSAMGAAVALFLYPHTLTAALAAKNRSTLRRNLAVMPLYSLTLGILALAGLVAILDGVRPLDGDGNTVLPLWFDKAFPDWAAALAYSAIAVGAMVPAAIMSIAVANLFTRDVYRVYIKPDATPGQETRVSRIVSLGAKIGAVLVILLIDTQFAFDLQLIGGGFILQTLPAVAFGLYTAWFHRYALFAGLVAGLVTCLALLYDVPQLGGPDGRTVVREHFGGSAWPLSNLGIDTNASVYVGFIALAINLIVIVVGTPLLRALGVKDGTDKTDARDYYADEGDERVRRLTDLLDGESESEGHPSGQHSWSGRATY</sequence>
<keyword evidence="6 9" id="KW-0472">Membrane</keyword>
<feature type="transmembrane region" description="Helical" evidence="9">
    <location>
        <begin position="242"/>
        <end position="259"/>
    </location>
</feature>
<dbReference type="PROSITE" id="PS50283">
    <property type="entry name" value="NA_SOLUT_SYMP_3"/>
    <property type="match status" value="1"/>
</dbReference>